<evidence type="ECO:0000313" key="3">
    <source>
        <dbReference type="Proteomes" id="UP000019376"/>
    </source>
</evidence>
<dbReference type="EMBL" id="KB644415">
    <property type="protein sequence ID" value="EPS33484.1"/>
    <property type="molecule type" value="Genomic_DNA"/>
</dbReference>
<organism evidence="2 3">
    <name type="scientific">Penicillium oxalicum (strain 114-2 / CGMCC 5302)</name>
    <name type="common">Penicillium decumbens</name>
    <dbReference type="NCBI Taxonomy" id="933388"/>
    <lineage>
        <taxon>Eukaryota</taxon>
        <taxon>Fungi</taxon>
        <taxon>Dikarya</taxon>
        <taxon>Ascomycota</taxon>
        <taxon>Pezizomycotina</taxon>
        <taxon>Eurotiomycetes</taxon>
        <taxon>Eurotiomycetidae</taxon>
        <taxon>Eurotiales</taxon>
        <taxon>Aspergillaceae</taxon>
        <taxon>Penicillium</taxon>
    </lineage>
</organism>
<feature type="compositionally biased region" description="Polar residues" evidence="1">
    <location>
        <begin position="69"/>
        <end position="78"/>
    </location>
</feature>
<evidence type="ECO:0000313" key="2">
    <source>
        <dbReference type="EMBL" id="EPS33484.1"/>
    </source>
</evidence>
<accession>S7ZST4</accession>
<feature type="region of interest" description="Disordered" evidence="1">
    <location>
        <begin position="388"/>
        <end position="416"/>
    </location>
</feature>
<feature type="compositionally biased region" description="Polar residues" evidence="1">
    <location>
        <begin position="328"/>
        <end position="337"/>
    </location>
</feature>
<dbReference type="PhylomeDB" id="S7ZST4"/>
<dbReference type="STRING" id="933388.S7ZST4"/>
<gene>
    <name evidence="2" type="ORF">PDE_08446</name>
</gene>
<dbReference type="eggNOG" id="ENOG502RZFD">
    <property type="taxonomic scope" value="Eukaryota"/>
</dbReference>
<dbReference type="Proteomes" id="UP000019376">
    <property type="component" value="Unassembled WGS sequence"/>
</dbReference>
<dbReference type="AlphaFoldDB" id="S7ZST4"/>
<feature type="region of interest" description="Disordered" evidence="1">
    <location>
        <begin position="60"/>
        <end position="108"/>
    </location>
</feature>
<feature type="compositionally biased region" description="Polar residues" evidence="1">
    <location>
        <begin position="537"/>
        <end position="567"/>
    </location>
</feature>
<name>S7ZST4_PENO1</name>
<dbReference type="OrthoDB" id="5404323at2759"/>
<keyword evidence="3" id="KW-1185">Reference proteome</keyword>
<feature type="region of interest" description="Disordered" evidence="1">
    <location>
        <begin position="468"/>
        <end position="576"/>
    </location>
</feature>
<dbReference type="HOGENOM" id="CLU_032823_0_0_1"/>
<sequence length="587" mass="63549">MLLNLGLTADAAAAHSNDVPMQPEPSPTSILSSPPTFSLSSLPFLSALYPKSPSGFASPINPTAADPMSQLSSTSTAVGPSVTIAPGSSAPAKPTGSRSTPSKKPLRPKTAYQFAHPPSHARHKRLRLRPKLLLQVQQVSQTPRPLPVIDVLPSTMYVPRLARKFPAMFRGKHGLCPYDVIIVMSELYAAARAELPEHQASSEDEEDQREVVATICQMLQEDARSKGKAEICLNFGPTWEATPLASGSYEFVAQTDEGVRVMRWALRGGKNRRGTTPSGTVVTEDTKRFTFSVIDPHTRRHPVIASMTRDHLEVNEEFPRAVARSATGAMTPSSAMSVVSDGSDHEMPSGSTDVTVLDDELRTFIIVTGIWVALREGWSHTFQYGDQGAAATGKSPISPSSTKYNPSAAANMDEERLSDRDELKQAKNPIENKRCLSMSSIRRSNSMVGSLGDALNVNLSKRSNSTGAAFMDQSKRRSASAMGGRFKRHSLLTKTGENGRNVVVSRPASLRQNSVEPETLLQPRGRSDHKPDLGPSTPFSEPSLSANSGAGYTAESVSDGPSKTTDSGKTKRRHRLSTLFTIFHRKH</sequence>
<feature type="compositionally biased region" description="Polar residues" evidence="1">
    <location>
        <begin position="395"/>
        <end position="405"/>
    </location>
</feature>
<proteinExistence type="predicted"/>
<feature type="region of interest" description="Disordered" evidence="1">
    <location>
        <begin position="325"/>
        <end position="350"/>
    </location>
</feature>
<reference evidence="2 3" key="1">
    <citation type="journal article" date="2013" name="PLoS ONE">
        <title>Genomic and secretomic analyses reveal unique features of the lignocellulolytic enzyme system of Penicillium decumbens.</title>
        <authorList>
            <person name="Liu G."/>
            <person name="Zhang L."/>
            <person name="Wei X."/>
            <person name="Zou G."/>
            <person name="Qin Y."/>
            <person name="Ma L."/>
            <person name="Li J."/>
            <person name="Zheng H."/>
            <person name="Wang S."/>
            <person name="Wang C."/>
            <person name="Xun L."/>
            <person name="Zhao G.-P."/>
            <person name="Zhou Z."/>
            <person name="Qu Y."/>
        </authorList>
    </citation>
    <scope>NUCLEOTIDE SEQUENCE [LARGE SCALE GENOMIC DNA]</scope>
    <source>
        <strain evidence="3">114-2 / CGMCC 5302</strain>
    </source>
</reference>
<protein>
    <submittedName>
        <fullName evidence="2">Uncharacterized protein</fullName>
    </submittedName>
</protein>
<evidence type="ECO:0000256" key="1">
    <source>
        <dbReference type="SAM" id="MobiDB-lite"/>
    </source>
</evidence>
<feature type="region of interest" description="Disordered" evidence="1">
    <location>
        <begin position="15"/>
        <end position="34"/>
    </location>
</feature>